<evidence type="ECO:0000313" key="3">
    <source>
        <dbReference type="Proteomes" id="UP000004217"/>
    </source>
</evidence>
<comment type="caution">
    <text evidence="2">The sequence shown here is derived from an EMBL/GenBank/DDBJ whole genome shotgun (WGS) entry which is preliminary data.</text>
</comment>
<proteinExistence type="predicted"/>
<protein>
    <submittedName>
        <fullName evidence="2">Uncharacterized protein</fullName>
    </submittedName>
</protein>
<reference evidence="2 3" key="1">
    <citation type="submission" date="2011-08" db="EMBL/GenBank/DDBJ databases">
        <authorList>
            <person name="Lin Y."/>
            <person name="Hao X."/>
            <person name="Johnstone L."/>
            <person name="Miller S.J."/>
            <person name="Wei G."/>
            <person name="Rensing C."/>
        </authorList>
    </citation>
    <scope>NUCLEOTIDE SEQUENCE [LARGE SCALE GENOMIC DNA]</scope>
    <source>
        <strain evidence="2 3">K42</strain>
    </source>
</reference>
<feature type="non-terminal residue" evidence="2">
    <location>
        <position position="58"/>
    </location>
</feature>
<keyword evidence="3" id="KW-1185">Reference proteome</keyword>
<organism evidence="2 3">
    <name type="scientific">Streptomyces zinciresistens K42</name>
    <dbReference type="NCBI Taxonomy" id="700597"/>
    <lineage>
        <taxon>Bacteria</taxon>
        <taxon>Bacillati</taxon>
        <taxon>Actinomycetota</taxon>
        <taxon>Actinomycetes</taxon>
        <taxon>Kitasatosporales</taxon>
        <taxon>Streptomycetaceae</taxon>
        <taxon>Streptomyces</taxon>
    </lineage>
</organism>
<name>G2GHW1_9ACTN</name>
<dbReference type="Proteomes" id="UP000004217">
    <property type="component" value="Unassembled WGS sequence"/>
</dbReference>
<feature type="region of interest" description="Disordered" evidence="1">
    <location>
        <begin position="1"/>
        <end position="58"/>
    </location>
</feature>
<sequence length="58" mass="6253">MLAARRGHHALERPSFSRTGTGPADVLAARRGHHALERPSFSRTGTGPPGHRRPPGLH</sequence>
<evidence type="ECO:0000313" key="2">
    <source>
        <dbReference type="EMBL" id="EGX56884.1"/>
    </source>
</evidence>
<dbReference type="EMBL" id="AGBF01000117">
    <property type="protein sequence ID" value="EGX56884.1"/>
    <property type="molecule type" value="Genomic_DNA"/>
</dbReference>
<dbReference type="AlphaFoldDB" id="G2GHW1"/>
<accession>G2GHW1</accession>
<evidence type="ECO:0000256" key="1">
    <source>
        <dbReference type="SAM" id="MobiDB-lite"/>
    </source>
</evidence>
<gene>
    <name evidence="2" type="ORF">SZN_25504</name>
</gene>